<evidence type="ECO:0000313" key="3">
    <source>
        <dbReference type="Proteomes" id="UP001244011"/>
    </source>
</evidence>
<dbReference type="Proteomes" id="UP001244011">
    <property type="component" value="Unassembled WGS sequence"/>
</dbReference>
<dbReference type="Gene3D" id="3.40.710.10">
    <property type="entry name" value="DD-peptidase/beta-lactamase superfamily"/>
    <property type="match status" value="1"/>
</dbReference>
<dbReference type="PANTHER" id="PTHR43283">
    <property type="entry name" value="BETA-LACTAMASE-RELATED"/>
    <property type="match status" value="1"/>
</dbReference>
<dbReference type="InterPro" id="IPR001466">
    <property type="entry name" value="Beta-lactam-related"/>
</dbReference>
<organism evidence="2 3">
    <name type="scientific">Phialemonium atrogriseum</name>
    <dbReference type="NCBI Taxonomy" id="1093897"/>
    <lineage>
        <taxon>Eukaryota</taxon>
        <taxon>Fungi</taxon>
        <taxon>Dikarya</taxon>
        <taxon>Ascomycota</taxon>
        <taxon>Pezizomycotina</taxon>
        <taxon>Sordariomycetes</taxon>
        <taxon>Sordariomycetidae</taxon>
        <taxon>Cephalothecales</taxon>
        <taxon>Cephalothecaceae</taxon>
        <taxon>Phialemonium</taxon>
    </lineage>
</organism>
<dbReference type="SUPFAM" id="SSF56601">
    <property type="entry name" value="beta-lactamase/transpeptidase-like"/>
    <property type="match status" value="1"/>
</dbReference>
<reference evidence="2" key="1">
    <citation type="submission" date="2023-06" db="EMBL/GenBank/DDBJ databases">
        <title>Genome-scale phylogeny and comparative genomics of the fungal order Sordariales.</title>
        <authorList>
            <consortium name="Lawrence Berkeley National Laboratory"/>
            <person name="Hensen N."/>
            <person name="Bonometti L."/>
            <person name="Westerberg I."/>
            <person name="Brannstrom I.O."/>
            <person name="Guillou S."/>
            <person name="Cros-Aarteil S."/>
            <person name="Calhoun S."/>
            <person name="Haridas S."/>
            <person name="Kuo A."/>
            <person name="Mondo S."/>
            <person name="Pangilinan J."/>
            <person name="Riley R."/>
            <person name="Labutti K."/>
            <person name="Andreopoulos B."/>
            <person name="Lipzen A."/>
            <person name="Chen C."/>
            <person name="Yanf M."/>
            <person name="Daum C."/>
            <person name="Ng V."/>
            <person name="Clum A."/>
            <person name="Steindorff A."/>
            <person name="Ohm R."/>
            <person name="Martin F."/>
            <person name="Silar P."/>
            <person name="Natvig D."/>
            <person name="Lalanne C."/>
            <person name="Gautier V."/>
            <person name="Ament-Velasquez S.L."/>
            <person name="Kruys A."/>
            <person name="Hutchinson M.I."/>
            <person name="Powell A.J."/>
            <person name="Barry K."/>
            <person name="Miller A.N."/>
            <person name="Grigoriev I.V."/>
            <person name="Debuchy R."/>
            <person name="Gladieux P."/>
            <person name="Thoren M.H."/>
            <person name="Johannesson H."/>
        </authorList>
    </citation>
    <scope>NUCLEOTIDE SEQUENCE</scope>
    <source>
        <strain evidence="2">8032-3</strain>
    </source>
</reference>
<name>A0AAJ0BRI8_9PEZI</name>
<dbReference type="EMBL" id="MU839050">
    <property type="protein sequence ID" value="KAK1761809.1"/>
    <property type="molecule type" value="Genomic_DNA"/>
</dbReference>
<dbReference type="PANTHER" id="PTHR43283:SF3">
    <property type="entry name" value="BETA-LACTAMASE FAMILY PROTEIN (AFU_ORTHOLOGUE AFUA_5G07500)"/>
    <property type="match status" value="1"/>
</dbReference>
<dbReference type="RefSeq" id="XP_060278022.1">
    <property type="nucleotide sequence ID" value="XM_060426340.1"/>
</dbReference>
<dbReference type="GeneID" id="85309527"/>
<dbReference type="Pfam" id="PF00144">
    <property type="entry name" value="Beta-lactamase"/>
    <property type="match status" value="1"/>
</dbReference>
<proteinExistence type="predicted"/>
<dbReference type="AlphaFoldDB" id="A0AAJ0BRI8"/>
<keyword evidence="3" id="KW-1185">Reference proteome</keyword>
<dbReference type="InterPro" id="IPR050789">
    <property type="entry name" value="Diverse_Enzym_Activities"/>
</dbReference>
<protein>
    <submittedName>
        <fullName evidence="2">Beta-lactamase/transpeptidase-like protein</fullName>
    </submittedName>
</protein>
<sequence length="412" mass="45324">MGASNLHSDGPRALRELMDAACSASNGIPGASVVVVNRDGHEVFAHAAGKRGVGKPEPMSLDNMFWIASCTKVITGIAVMQLVEQGRLALDDADQLETVCPELRDVKVLRDDGAMEEKKRRITLRMLLTHTAGFGYTFYNTKLAEFGRPVGYDEFSGQFCDLLQPLIAQPGEEFNYGVNLDWAGVALERVTNMRLNDYMQKHIFDPLGLKNITMFPTAQMRKHLAYMHQRAVDGTVSLRDHLMHRSLTVDADDAKRCLNSGGAGCFAQPGEFCQILAALLNSGVSPRTGARILQKSTTEEMFTNQLPHMPNLARKHYPAAKPDLVAPVDEFFPQPPDQPQGWGLTFMITPHPSATGRGANAVHWAGLPNLWWWLDREKGVAGMICTQIMPSSDARVGELIGAVESAVYQHLV</sequence>
<dbReference type="InterPro" id="IPR012338">
    <property type="entry name" value="Beta-lactam/transpept-like"/>
</dbReference>
<feature type="domain" description="Beta-lactamase-related" evidence="1">
    <location>
        <begin position="19"/>
        <end position="394"/>
    </location>
</feature>
<comment type="caution">
    <text evidence="2">The sequence shown here is derived from an EMBL/GenBank/DDBJ whole genome shotgun (WGS) entry which is preliminary data.</text>
</comment>
<gene>
    <name evidence="2" type="ORF">QBC33DRAFT_520115</name>
</gene>
<evidence type="ECO:0000313" key="2">
    <source>
        <dbReference type="EMBL" id="KAK1761809.1"/>
    </source>
</evidence>
<accession>A0AAJ0BRI8</accession>
<evidence type="ECO:0000259" key="1">
    <source>
        <dbReference type="Pfam" id="PF00144"/>
    </source>
</evidence>